<dbReference type="InterPro" id="IPR025164">
    <property type="entry name" value="Toastrack_DUF4097"/>
</dbReference>
<gene>
    <name evidence="2" type="ORF">BC793_108278</name>
</gene>
<sequence length="281" mass="29297">MPTFDTPGPIIANVDVLAGELRVVAGDRPDTIVHVRPADESEERDRRAAEQTRVEMASGTLTIRGPRHPAFGVFGKVGVVDVLVELPAGSEVDAKIGAGGIRCSGELGDCRLRSGAGDVQVEQSGSADLTTGFGLVAVENVTGDAKLTTGSGKLRIRSVAGPAVLKNGNGESWVGHAGSELRIHSANGDIVADHAAGSLTANTANGDIRVRELVRGTATLRTAAGRIEIGIRQGTAARLDVHTHYGRVRNEMTSTDGPATTDEQAEVRARTSFGDIVIRRA</sequence>
<dbReference type="AlphaFoldDB" id="A0A316FFS7"/>
<protein>
    <submittedName>
        <fullName evidence="2">Putative adhesin</fullName>
    </submittedName>
</protein>
<feature type="domain" description="DUF4097" evidence="1">
    <location>
        <begin position="50"/>
        <end position="278"/>
    </location>
</feature>
<dbReference type="Pfam" id="PF13349">
    <property type="entry name" value="DUF4097"/>
    <property type="match status" value="1"/>
</dbReference>
<keyword evidence="3" id="KW-1185">Reference proteome</keyword>
<evidence type="ECO:0000313" key="3">
    <source>
        <dbReference type="Proteomes" id="UP000245697"/>
    </source>
</evidence>
<dbReference type="EMBL" id="QGGR01000008">
    <property type="protein sequence ID" value="PWK47163.1"/>
    <property type="molecule type" value="Genomic_DNA"/>
</dbReference>
<dbReference type="Proteomes" id="UP000245697">
    <property type="component" value="Unassembled WGS sequence"/>
</dbReference>
<dbReference type="Gene3D" id="2.160.20.120">
    <property type="match status" value="1"/>
</dbReference>
<evidence type="ECO:0000313" key="2">
    <source>
        <dbReference type="EMBL" id="PWK47163.1"/>
    </source>
</evidence>
<reference evidence="2 3" key="1">
    <citation type="submission" date="2018-05" db="EMBL/GenBank/DDBJ databases">
        <title>Genomic Encyclopedia of Archaeal and Bacterial Type Strains, Phase II (KMG-II): from individual species to whole genera.</title>
        <authorList>
            <person name="Goeker M."/>
        </authorList>
    </citation>
    <scope>NUCLEOTIDE SEQUENCE [LARGE SCALE GENOMIC DNA]</scope>
    <source>
        <strain evidence="2 3">DSM 45184</strain>
    </source>
</reference>
<organism evidence="2 3">
    <name type="scientific">Actinoplanes xinjiangensis</name>
    <dbReference type="NCBI Taxonomy" id="512350"/>
    <lineage>
        <taxon>Bacteria</taxon>
        <taxon>Bacillati</taxon>
        <taxon>Actinomycetota</taxon>
        <taxon>Actinomycetes</taxon>
        <taxon>Micromonosporales</taxon>
        <taxon>Micromonosporaceae</taxon>
        <taxon>Actinoplanes</taxon>
    </lineage>
</organism>
<accession>A0A316FFS7</accession>
<evidence type="ECO:0000259" key="1">
    <source>
        <dbReference type="Pfam" id="PF13349"/>
    </source>
</evidence>
<name>A0A316FFS7_9ACTN</name>
<proteinExistence type="predicted"/>
<comment type="caution">
    <text evidence="2">The sequence shown here is derived from an EMBL/GenBank/DDBJ whole genome shotgun (WGS) entry which is preliminary data.</text>
</comment>
<dbReference type="RefSeq" id="WP_109594474.1">
    <property type="nucleotide sequence ID" value="NZ_BONA01000049.1"/>
</dbReference>
<dbReference type="OrthoDB" id="3252095at2"/>